<gene>
    <name evidence="5" type="primary">trmJ</name>
    <name evidence="7" type="ORF">ENJ98_00420</name>
</gene>
<evidence type="ECO:0000256" key="4">
    <source>
        <dbReference type="ARBA" id="ARBA00022691"/>
    </source>
</evidence>
<feature type="domain" description="tRNA/rRNA methyltransferase SpoU type" evidence="6">
    <location>
        <begin position="5"/>
        <end position="155"/>
    </location>
</feature>
<dbReference type="CDD" id="cd18093">
    <property type="entry name" value="SpoU-like_TrmJ"/>
    <property type="match status" value="1"/>
</dbReference>
<sequence length="252" mass="28384">MQNLVRIVLVETSHGGNIGAVARAMKNMCLEELALVRPQQFLTEEAAARASGADDLLQRARLFDSLEEALADCQLVIGASARLRKVRWPQLDPRQCAQKVVAETAAGRRVALVFGRERTGLTNAELDLCHYLVHIPANPEYSSLNLAMAVQVIAYELRMAETVPEDDAREQAPVAAFEGFMEHLAEALYDIGYLDERNPEKLLRRLRRLFHRAELDAHEINILRGILNAAQGNKRRSGQGRELWQRRIRGNR</sequence>
<comment type="function">
    <text evidence="5">Catalyzes the formation of 2'O-methylated cytidine (Cm32) or 2'O-methylated uridine (Um32) at position 32 in tRNA.</text>
</comment>
<dbReference type="PANTHER" id="PTHR42786:SF2">
    <property type="entry name" value="TRNA (CYTIDINE_URIDINE-2'-O-)-METHYLTRANSFERASE TRMJ"/>
    <property type="match status" value="1"/>
</dbReference>
<evidence type="ECO:0000256" key="1">
    <source>
        <dbReference type="ARBA" id="ARBA00007228"/>
    </source>
</evidence>
<accession>A0A7C5MX63</accession>
<comment type="catalytic activity">
    <reaction evidence="5">
        <text>uridine(32) in tRNA + S-adenosyl-L-methionine = 2'-O-methyluridine(32) in tRNA + S-adenosyl-L-homocysteine + H(+)</text>
        <dbReference type="Rhea" id="RHEA:42936"/>
        <dbReference type="Rhea" id="RHEA-COMP:10107"/>
        <dbReference type="Rhea" id="RHEA-COMP:10290"/>
        <dbReference type="ChEBI" id="CHEBI:15378"/>
        <dbReference type="ChEBI" id="CHEBI:57856"/>
        <dbReference type="ChEBI" id="CHEBI:59789"/>
        <dbReference type="ChEBI" id="CHEBI:65315"/>
        <dbReference type="ChEBI" id="CHEBI:74478"/>
        <dbReference type="EC" id="2.1.1.200"/>
    </reaction>
</comment>
<dbReference type="AlphaFoldDB" id="A0A7C5MX63"/>
<keyword evidence="4 5" id="KW-0949">S-adenosyl-L-methionine</keyword>
<dbReference type="InterPro" id="IPR029026">
    <property type="entry name" value="tRNA_m1G_MTases_N"/>
</dbReference>
<dbReference type="GO" id="GO:0160206">
    <property type="term" value="F:tRNA (cytidine(32)/uridine(32)-2'-O)-methyltransferase activity"/>
    <property type="evidence" value="ECO:0007669"/>
    <property type="project" value="UniProtKB-EC"/>
</dbReference>
<dbReference type="InterPro" id="IPR004384">
    <property type="entry name" value="RNA_MeTrfase_TrmJ/LasT"/>
</dbReference>
<evidence type="ECO:0000256" key="3">
    <source>
        <dbReference type="ARBA" id="ARBA00022679"/>
    </source>
</evidence>
<comment type="catalytic activity">
    <reaction evidence="5">
        <text>cytidine(32) in tRNA + S-adenosyl-L-methionine = 2'-O-methylcytidine(32) in tRNA + S-adenosyl-L-homocysteine + H(+)</text>
        <dbReference type="Rhea" id="RHEA:42932"/>
        <dbReference type="Rhea" id="RHEA-COMP:10288"/>
        <dbReference type="Rhea" id="RHEA-COMP:10289"/>
        <dbReference type="ChEBI" id="CHEBI:15378"/>
        <dbReference type="ChEBI" id="CHEBI:57856"/>
        <dbReference type="ChEBI" id="CHEBI:59789"/>
        <dbReference type="ChEBI" id="CHEBI:74495"/>
        <dbReference type="ChEBI" id="CHEBI:82748"/>
        <dbReference type="EC" id="2.1.1.200"/>
    </reaction>
</comment>
<name>A0A7C5MX63_9GAMM</name>
<dbReference type="SUPFAM" id="SSF75217">
    <property type="entry name" value="alpha/beta knot"/>
    <property type="match status" value="1"/>
</dbReference>
<comment type="subunit">
    <text evidence="5">Homodimer.</text>
</comment>
<dbReference type="EC" id="2.1.1.200" evidence="5"/>
<dbReference type="InterPro" id="IPR001537">
    <property type="entry name" value="SpoU_MeTrfase"/>
</dbReference>
<dbReference type="PIRSF" id="PIRSF004808">
    <property type="entry name" value="LasT"/>
    <property type="match status" value="1"/>
</dbReference>
<evidence type="ECO:0000256" key="5">
    <source>
        <dbReference type="RuleBase" id="RU362024"/>
    </source>
</evidence>
<dbReference type="FunFam" id="3.40.1280.10:FF:000006">
    <property type="entry name" value="Uncharacterized tRNA/rRNA methyltransferase HI_0380"/>
    <property type="match status" value="1"/>
</dbReference>
<keyword evidence="2 5" id="KW-0489">Methyltransferase</keyword>
<comment type="similarity">
    <text evidence="1">Belongs to the class IV-like SAM-binding methyltransferase superfamily. RNA methyltransferase TrmH family.</text>
</comment>
<reference evidence="7" key="1">
    <citation type="journal article" date="2020" name="mSystems">
        <title>Genome- and Community-Level Interaction Insights into Carbon Utilization and Element Cycling Functions of Hydrothermarchaeota in Hydrothermal Sediment.</title>
        <authorList>
            <person name="Zhou Z."/>
            <person name="Liu Y."/>
            <person name="Xu W."/>
            <person name="Pan J."/>
            <person name="Luo Z.H."/>
            <person name="Li M."/>
        </authorList>
    </citation>
    <scope>NUCLEOTIDE SEQUENCE [LARGE SCALE GENOMIC DNA]</scope>
    <source>
        <strain evidence="7">HyVt-535</strain>
    </source>
</reference>
<keyword evidence="5" id="KW-0819">tRNA processing</keyword>
<comment type="subcellular location">
    <subcellularLocation>
        <location evidence="5">Cytoplasm</location>
    </subcellularLocation>
</comment>
<dbReference type="EMBL" id="DROM01000028">
    <property type="protein sequence ID" value="HHH12679.1"/>
    <property type="molecule type" value="Genomic_DNA"/>
</dbReference>
<dbReference type="PANTHER" id="PTHR42786">
    <property type="entry name" value="TRNA/RRNA METHYLTRANSFERASE"/>
    <property type="match status" value="1"/>
</dbReference>
<dbReference type="Gene3D" id="3.40.1280.10">
    <property type="match status" value="1"/>
</dbReference>
<evidence type="ECO:0000256" key="2">
    <source>
        <dbReference type="ARBA" id="ARBA00022603"/>
    </source>
</evidence>
<dbReference type="NCBIfam" id="TIGR00050">
    <property type="entry name" value="rRNA_methyl_1"/>
    <property type="match status" value="1"/>
</dbReference>
<keyword evidence="3" id="KW-0808">Transferase</keyword>
<evidence type="ECO:0000313" key="7">
    <source>
        <dbReference type="EMBL" id="HHH12679.1"/>
    </source>
</evidence>
<comment type="caution">
    <text evidence="7">The sequence shown here is derived from an EMBL/GenBank/DDBJ whole genome shotgun (WGS) entry which is preliminary data.</text>
</comment>
<protein>
    <recommendedName>
        <fullName evidence="5">tRNA (cytidine/uridine-2'-O-)-methyltransferase TrmJ</fullName>
        <ecNumber evidence="5">2.1.1.200</ecNumber>
    </recommendedName>
    <alternativeName>
        <fullName evidence="5">tRNA (cytidine(32)/uridine(32)-2'-O)-methyltransferase</fullName>
    </alternativeName>
    <alternativeName>
        <fullName evidence="5">tRNA Cm32/Um32 methyltransferase</fullName>
    </alternativeName>
</protein>
<dbReference type="InterPro" id="IPR029028">
    <property type="entry name" value="Alpha/beta_knot_MTases"/>
</dbReference>
<dbReference type="Proteomes" id="UP000886100">
    <property type="component" value="Unassembled WGS sequence"/>
</dbReference>
<proteinExistence type="inferred from homology"/>
<dbReference type="GO" id="GO:0005829">
    <property type="term" value="C:cytosol"/>
    <property type="evidence" value="ECO:0007669"/>
    <property type="project" value="TreeGrafter"/>
</dbReference>
<dbReference type="GO" id="GO:0002128">
    <property type="term" value="P:tRNA nucleoside ribose methylation"/>
    <property type="evidence" value="ECO:0007669"/>
    <property type="project" value="TreeGrafter"/>
</dbReference>
<dbReference type="GO" id="GO:0003723">
    <property type="term" value="F:RNA binding"/>
    <property type="evidence" value="ECO:0007669"/>
    <property type="project" value="InterPro"/>
</dbReference>
<organism evidence="7">
    <name type="scientific">Thiolapillus brandeum</name>
    <dbReference type="NCBI Taxonomy" id="1076588"/>
    <lineage>
        <taxon>Bacteria</taxon>
        <taxon>Pseudomonadati</taxon>
        <taxon>Pseudomonadota</taxon>
        <taxon>Gammaproteobacteria</taxon>
        <taxon>Chromatiales</taxon>
        <taxon>Sedimenticolaceae</taxon>
        <taxon>Thiolapillus</taxon>
    </lineage>
</organism>
<dbReference type="Pfam" id="PF00588">
    <property type="entry name" value="SpoU_methylase"/>
    <property type="match status" value="1"/>
</dbReference>
<dbReference type="Gene3D" id="1.10.8.590">
    <property type="match status" value="1"/>
</dbReference>
<evidence type="ECO:0000259" key="6">
    <source>
        <dbReference type="Pfam" id="PF00588"/>
    </source>
</evidence>
<keyword evidence="5" id="KW-0963">Cytoplasm</keyword>